<name>A0A8J6BRS8_ZIZPA</name>
<dbReference type="Proteomes" id="UP000729402">
    <property type="component" value="Unassembled WGS sequence"/>
</dbReference>
<accession>A0A8J6BRS8</accession>
<evidence type="ECO:0000313" key="2">
    <source>
        <dbReference type="Proteomes" id="UP000729402"/>
    </source>
</evidence>
<organism evidence="1 2">
    <name type="scientific">Zizania palustris</name>
    <name type="common">Northern wild rice</name>
    <dbReference type="NCBI Taxonomy" id="103762"/>
    <lineage>
        <taxon>Eukaryota</taxon>
        <taxon>Viridiplantae</taxon>
        <taxon>Streptophyta</taxon>
        <taxon>Embryophyta</taxon>
        <taxon>Tracheophyta</taxon>
        <taxon>Spermatophyta</taxon>
        <taxon>Magnoliopsida</taxon>
        <taxon>Liliopsida</taxon>
        <taxon>Poales</taxon>
        <taxon>Poaceae</taxon>
        <taxon>BOP clade</taxon>
        <taxon>Oryzoideae</taxon>
        <taxon>Oryzeae</taxon>
        <taxon>Zizaniinae</taxon>
        <taxon>Zizania</taxon>
    </lineage>
</organism>
<evidence type="ECO:0000313" key="1">
    <source>
        <dbReference type="EMBL" id="KAG8091256.1"/>
    </source>
</evidence>
<comment type="caution">
    <text evidence="1">The sequence shown here is derived from an EMBL/GenBank/DDBJ whole genome shotgun (WGS) entry which is preliminary data.</text>
</comment>
<keyword evidence="2" id="KW-1185">Reference proteome</keyword>
<reference evidence="1" key="1">
    <citation type="journal article" date="2021" name="bioRxiv">
        <title>Whole Genome Assembly and Annotation of Northern Wild Rice, Zizania palustris L., Supports a Whole Genome Duplication in the Zizania Genus.</title>
        <authorList>
            <person name="Haas M."/>
            <person name="Kono T."/>
            <person name="Macchietto M."/>
            <person name="Millas R."/>
            <person name="McGilp L."/>
            <person name="Shao M."/>
            <person name="Duquette J."/>
            <person name="Hirsch C.N."/>
            <person name="Kimball J."/>
        </authorList>
    </citation>
    <scope>NUCLEOTIDE SEQUENCE</scope>
    <source>
        <tissue evidence="1">Fresh leaf tissue</tissue>
    </source>
</reference>
<proteinExistence type="predicted"/>
<dbReference type="AlphaFoldDB" id="A0A8J6BRS8"/>
<reference evidence="1" key="2">
    <citation type="submission" date="2021-02" db="EMBL/GenBank/DDBJ databases">
        <authorList>
            <person name="Kimball J.A."/>
            <person name="Haas M.W."/>
            <person name="Macchietto M."/>
            <person name="Kono T."/>
            <person name="Duquette J."/>
            <person name="Shao M."/>
        </authorList>
    </citation>
    <scope>NUCLEOTIDE SEQUENCE</scope>
    <source>
        <tissue evidence="1">Fresh leaf tissue</tissue>
    </source>
</reference>
<sequence length="99" mass="10941">MLKQLFANRTTIFWSTGNCALQYAFMPCIFVREICSGAIKLSDICFFDISYVYGMWLRSLIVIYTVSTVLKTVSGALLDTTKALKDSGLDVTKGSVAAH</sequence>
<gene>
    <name evidence="1" type="ORF">GUJ93_ZPchr0011g27251</name>
</gene>
<protein>
    <submittedName>
        <fullName evidence="1">Uncharacterized protein</fullName>
    </submittedName>
</protein>
<dbReference type="EMBL" id="JAAALK010000081">
    <property type="protein sequence ID" value="KAG8091256.1"/>
    <property type="molecule type" value="Genomic_DNA"/>
</dbReference>